<accession>A0ABS2DVU2</accession>
<feature type="non-terminal residue" evidence="2">
    <location>
        <position position="1"/>
    </location>
</feature>
<dbReference type="SUPFAM" id="SSF53448">
    <property type="entry name" value="Nucleotide-diphospho-sugar transferases"/>
    <property type="match status" value="1"/>
</dbReference>
<dbReference type="EMBL" id="JACJJC010000473">
    <property type="protein sequence ID" value="MBM6705414.1"/>
    <property type="molecule type" value="Genomic_DNA"/>
</dbReference>
<dbReference type="InterPro" id="IPR029044">
    <property type="entry name" value="Nucleotide-diphossugar_trans"/>
</dbReference>
<reference evidence="2 3" key="1">
    <citation type="journal article" date="2021" name="Sci. Rep.">
        <title>The distribution of antibiotic resistance genes in chicken gut microbiota commensals.</title>
        <authorList>
            <person name="Juricova H."/>
            <person name="Matiasovicova J."/>
            <person name="Kubasova T."/>
            <person name="Cejkova D."/>
            <person name="Rychlik I."/>
        </authorList>
    </citation>
    <scope>NUCLEOTIDE SEQUENCE [LARGE SCALE GENOMIC DNA]</scope>
    <source>
        <strain evidence="2 3">An829</strain>
    </source>
</reference>
<dbReference type="Pfam" id="PF00535">
    <property type="entry name" value="Glycos_transf_2"/>
    <property type="match status" value="1"/>
</dbReference>
<evidence type="ECO:0000313" key="3">
    <source>
        <dbReference type="Proteomes" id="UP000715095"/>
    </source>
</evidence>
<dbReference type="Proteomes" id="UP000715095">
    <property type="component" value="Unassembled WGS sequence"/>
</dbReference>
<gene>
    <name evidence="2" type="ORF">H6A60_13165</name>
</gene>
<evidence type="ECO:0000313" key="2">
    <source>
        <dbReference type="EMBL" id="MBM6705414.1"/>
    </source>
</evidence>
<evidence type="ECO:0000259" key="1">
    <source>
        <dbReference type="Pfam" id="PF00535"/>
    </source>
</evidence>
<organism evidence="2 3">
    <name type="scientific">Sutterella massiliensis</name>
    <dbReference type="NCBI Taxonomy" id="1816689"/>
    <lineage>
        <taxon>Bacteria</taxon>
        <taxon>Pseudomonadati</taxon>
        <taxon>Pseudomonadota</taxon>
        <taxon>Betaproteobacteria</taxon>
        <taxon>Burkholderiales</taxon>
        <taxon>Sutterellaceae</taxon>
        <taxon>Sutterella</taxon>
    </lineage>
</organism>
<sequence>GVSAARNTGLRLARGEYVAFCDADDTYDRDFLAKLYALGKKNNLDIVKGSTLLVDASEKEKVDPENSKISTISDFNSKWFSAIYK</sequence>
<comment type="caution">
    <text evidence="2">The sequence shown here is derived from an EMBL/GenBank/DDBJ whole genome shotgun (WGS) entry which is preliminary data.</text>
</comment>
<feature type="non-terminal residue" evidence="2">
    <location>
        <position position="85"/>
    </location>
</feature>
<name>A0ABS2DVU2_9BURK</name>
<dbReference type="CDD" id="cd00761">
    <property type="entry name" value="Glyco_tranf_GTA_type"/>
    <property type="match status" value="1"/>
</dbReference>
<proteinExistence type="predicted"/>
<keyword evidence="3" id="KW-1185">Reference proteome</keyword>
<feature type="domain" description="Glycosyltransferase 2-like" evidence="1">
    <location>
        <begin position="1"/>
        <end position="69"/>
    </location>
</feature>
<dbReference type="RefSeq" id="WP_205105348.1">
    <property type="nucleotide sequence ID" value="NZ_JACJJC010000473.1"/>
</dbReference>
<dbReference type="InterPro" id="IPR001173">
    <property type="entry name" value="Glyco_trans_2-like"/>
</dbReference>
<dbReference type="Gene3D" id="3.90.550.10">
    <property type="entry name" value="Spore Coat Polysaccharide Biosynthesis Protein SpsA, Chain A"/>
    <property type="match status" value="1"/>
</dbReference>
<protein>
    <submittedName>
        <fullName evidence="2">Glycosyltransferase</fullName>
    </submittedName>
</protein>